<dbReference type="InterPro" id="IPR023471">
    <property type="entry name" value="CtaG/Cox11_dom_sf"/>
</dbReference>
<evidence type="ECO:0000256" key="9">
    <source>
        <dbReference type="ARBA" id="ARBA00023136"/>
    </source>
</evidence>
<evidence type="ECO:0000313" key="12">
    <source>
        <dbReference type="Proteomes" id="UP000472676"/>
    </source>
</evidence>
<dbReference type="GO" id="GO:0005886">
    <property type="term" value="C:plasma membrane"/>
    <property type="evidence" value="ECO:0007669"/>
    <property type="project" value="UniProtKB-SubCell"/>
</dbReference>
<sequence>MNAVKRNHGLRLLLVTIAMFGFGFATVPLYNKLCYAIGLNGRVANEATRLAPAAVDSGRIVTVEFLTTVNGGRAWIFRPAQAQVAIHPGQMTTVQFDFTNTDDHDIVAQAVPNIAPADAAQYLRKTECFCFNRQAFAAGEQRYMPVAFTVDPALPADIDRLTLAYTFFDVTDAARSRTDRS</sequence>
<keyword evidence="9 10" id="KW-0472">Membrane</keyword>
<dbReference type="GO" id="GO:0005507">
    <property type="term" value="F:copper ion binding"/>
    <property type="evidence" value="ECO:0007669"/>
    <property type="project" value="InterPro"/>
</dbReference>
<dbReference type="PANTHER" id="PTHR21320">
    <property type="entry name" value="CYTOCHROME C OXIDASE ASSEMBLY PROTEIN COX11-RELATED"/>
    <property type="match status" value="1"/>
</dbReference>
<evidence type="ECO:0000256" key="10">
    <source>
        <dbReference type="SAM" id="Phobius"/>
    </source>
</evidence>
<dbReference type="EMBL" id="JAAMOW010000004">
    <property type="protein sequence ID" value="NGY05074.1"/>
    <property type="molecule type" value="Genomic_DNA"/>
</dbReference>
<dbReference type="PIRSF" id="PIRSF005413">
    <property type="entry name" value="COX11"/>
    <property type="match status" value="1"/>
</dbReference>
<evidence type="ECO:0000256" key="7">
    <source>
        <dbReference type="ARBA" id="ARBA00022989"/>
    </source>
</evidence>
<comment type="function">
    <text evidence="1">Exerts its effect at some terminal stage of cytochrome c oxidase synthesis, probably by being involved in the insertion of the copper B into subunit I.</text>
</comment>
<evidence type="ECO:0000256" key="8">
    <source>
        <dbReference type="ARBA" id="ARBA00023008"/>
    </source>
</evidence>
<accession>A0A6M2BRV6</accession>
<dbReference type="PANTHER" id="PTHR21320:SF3">
    <property type="entry name" value="CYTOCHROME C OXIDASE ASSEMBLY PROTEIN COX11, MITOCHONDRIAL-RELATED"/>
    <property type="match status" value="1"/>
</dbReference>
<dbReference type="SUPFAM" id="SSF110111">
    <property type="entry name" value="Ctag/Cox11"/>
    <property type="match status" value="1"/>
</dbReference>
<protein>
    <recommendedName>
        <fullName evidence="4">Cytochrome c oxidase assembly protein CtaG</fullName>
    </recommendedName>
</protein>
<evidence type="ECO:0000256" key="4">
    <source>
        <dbReference type="ARBA" id="ARBA00015384"/>
    </source>
</evidence>
<keyword evidence="6" id="KW-0735">Signal-anchor</keyword>
<organism evidence="11 12">
    <name type="scientific">Solimonas terrae</name>
    <dbReference type="NCBI Taxonomy" id="1396819"/>
    <lineage>
        <taxon>Bacteria</taxon>
        <taxon>Pseudomonadati</taxon>
        <taxon>Pseudomonadota</taxon>
        <taxon>Gammaproteobacteria</taxon>
        <taxon>Nevskiales</taxon>
        <taxon>Nevskiaceae</taxon>
        <taxon>Solimonas</taxon>
    </lineage>
</organism>
<comment type="caution">
    <text evidence="11">The sequence shown here is derived from an EMBL/GenBank/DDBJ whole genome shotgun (WGS) entry which is preliminary data.</text>
</comment>
<keyword evidence="8" id="KW-0186">Copper</keyword>
<dbReference type="Proteomes" id="UP000472676">
    <property type="component" value="Unassembled WGS sequence"/>
</dbReference>
<comment type="similarity">
    <text evidence="3">Belongs to the COX11/CtaG family.</text>
</comment>
<evidence type="ECO:0000256" key="6">
    <source>
        <dbReference type="ARBA" id="ARBA00022968"/>
    </source>
</evidence>
<evidence type="ECO:0000256" key="1">
    <source>
        <dbReference type="ARBA" id="ARBA00004007"/>
    </source>
</evidence>
<evidence type="ECO:0000256" key="2">
    <source>
        <dbReference type="ARBA" id="ARBA00004382"/>
    </source>
</evidence>
<name>A0A6M2BRV6_9GAMM</name>
<reference evidence="11 12" key="1">
    <citation type="journal article" date="2014" name="Int. J. Syst. Evol. Microbiol.">
        <title>Solimonas terrae sp. nov., isolated from soil.</title>
        <authorList>
            <person name="Kim S.J."/>
            <person name="Moon J.Y."/>
            <person name="Weon H.Y."/>
            <person name="Ahn J.H."/>
            <person name="Chen W.M."/>
            <person name="Kwon S.W."/>
        </authorList>
    </citation>
    <scope>NUCLEOTIDE SEQUENCE [LARGE SCALE GENOMIC DNA]</scope>
    <source>
        <strain evidence="11 12">KIS83-12</strain>
    </source>
</reference>
<dbReference type="InterPro" id="IPR007533">
    <property type="entry name" value="Cyt_c_oxidase_assmbl_CtaG"/>
</dbReference>
<keyword evidence="5 10" id="KW-0812">Transmembrane</keyword>
<keyword evidence="7 10" id="KW-1133">Transmembrane helix</keyword>
<gene>
    <name evidence="11" type="ORF">G7Y85_09870</name>
</gene>
<comment type="subcellular location">
    <subcellularLocation>
        <location evidence="2">Cell inner membrane</location>
        <topology evidence="2">Single-pass type II membrane protein</topology>
        <orientation evidence="2">Periplasmic side</orientation>
    </subcellularLocation>
</comment>
<keyword evidence="12" id="KW-1185">Reference proteome</keyword>
<evidence type="ECO:0000256" key="5">
    <source>
        <dbReference type="ARBA" id="ARBA00022692"/>
    </source>
</evidence>
<feature type="transmembrane region" description="Helical" evidence="10">
    <location>
        <begin position="12"/>
        <end position="30"/>
    </location>
</feature>
<evidence type="ECO:0000313" key="11">
    <source>
        <dbReference type="EMBL" id="NGY05074.1"/>
    </source>
</evidence>
<evidence type="ECO:0000256" key="3">
    <source>
        <dbReference type="ARBA" id="ARBA00009620"/>
    </source>
</evidence>
<proteinExistence type="inferred from homology"/>
<dbReference type="Pfam" id="PF04442">
    <property type="entry name" value="CtaG_Cox11"/>
    <property type="match status" value="1"/>
</dbReference>
<dbReference type="AlphaFoldDB" id="A0A6M2BRV6"/>
<dbReference type="Gene3D" id="2.60.370.10">
    <property type="entry name" value="Ctag/Cox11"/>
    <property type="match status" value="1"/>
</dbReference>
<dbReference type="NCBIfam" id="NF003465">
    <property type="entry name" value="PRK05089.1"/>
    <property type="match status" value="1"/>
</dbReference>